<dbReference type="RefSeq" id="WP_187534006.1">
    <property type="nucleotide sequence ID" value="NZ_CBCSHU010000009.1"/>
</dbReference>
<dbReference type="Gene3D" id="2.130.10.10">
    <property type="entry name" value="YVTN repeat-like/Quinoprotein amine dehydrogenase"/>
    <property type="match status" value="1"/>
</dbReference>
<dbReference type="Pfam" id="PF10282">
    <property type="entry name" value="Lactonase"/>
    <property type="match status" value="1"/>
</dbReference>
<evidence type="ECO:0000313" key="2">
    <source>
        <dbReference type="EMBL" id="QNN60886.1"/>
    </source>
</evidence>
<protein>
    <submittedName>
        <fullName evidence="2">Lactonase family protein</fullName>
    </submittedName>
</protein>
<dbReference type="InterPro" id="IPR019405">
    <property type="entry name" value="Lactonase_7-beta_prop"/>
</dbReference>
<dbReference type="InterPro" id="IPR015943">
    <property type="entry name" value="WD40/YVTN_repeat-like_dom_sf"/>
</dbReference>
<dbReference type="EMBL" id="CP060715">
    <property type="protein sequence ID" value="QNN60886.1"/>
    <property type="molecule type" value="Genomic_DNA"/>
</dbReference>
<sequence length="320" mass="36265">MTKILLGTYTKKESKGIYSIELDETTQTLRDLKLVTATQNPTYLDFDPKTSTLYSVYQEGKNAGIAAWNFNGDTAELLYTQTQEGVPPCYVRYHEAEASIYDANYHGGFVRVTQDQELHKIIQYQEGSHAHYVDYDPNDDCVYVCDLGLNTIRKYELMNEIATFKTEEGMGPRHIAFHPTKKLLYAFGEHNNQIITLVDEGFELKQIQSISTLPDPAIESAGAAIRISKDGRFVYASNRGHDSIAILKVLEDDTLEKIDTISTYGEHPRDFAISPDQKYLVVANRDTDNLTLYLRDEDTGRLTLLQKDVYAPEAVAVYFI</sequence>
<dbReference type="KEGG" id="eio:H9L01_00470"/>
<keyword evidence="3" id="KW-1185">Reference proteome</keyword>
<dbReference type="InterPro" id="IPR050282">
    <property type="entry name" value="Cycloisomerase_2"/>
</dbReference>
<reference evidence="2 3" key="1">
    <citation type="submission" date="2020-08" db="EMBL/GenBank/DDBJ databases">
        <title>Genome sequence of Erysipelothrix inopinata DSM 15511T.</title>
        <authorList>
            <person name="Hyun D.-W."/>
            <person name="Bae J.-W."/>
        </authorList>
    </citation>
    <scope>NUCLEOTIDE SEQUENCE [LARGE SCALE GENOMIC DNA]</scope>
    <source>
        <strain evidence="2 3">DSM 15511</strain>
    </source>
</reference>
<evidence type="ECO:0000313" key="3">
    <source>
        <dbReference type="Proteomes" id="UP000515928"/>
    </source>
</evidence>
<comment type="similarity">
    <text evidence="1">Belongs to the cycloisomerase 2 family.</text>
</comment>
<dbReference type="SUPFAM" id="SSF51004">
    <property type="entry name" value="C-terminal (heme d1) domain of cytochrome cd1-nitrite reductase"/>
    <property type="match status" value="1"/>
</dbReference>
<dbReference type="Proteomes" id="UP000515928">
    <property type="component" value="Chromosome"/>
</dbReference>
<evidence type="ECO:0000256" key="1">
    <source>
        <dbReference type="ARBA" id="ARBA00005564"/>
    </source>
</evidence>
<name>A0A7G9RZ61_9FIRM</name>
<dbReference type="PANTHER" id="PTHR30344:SF1">
    <property type="entry name" value="6-PHOSPHOGLUCONOLACTONASE"/>
    <property type="match status" value="1"/>
</dbReference>
<organism evidence="2 3">
    <name type="scientific">Erysipelothrix inopinata</name>
    <dbReference type="NCBI Taxonomy" id="225084"/>
    <lineage>
        <taxon>Bacteria</taxon>
        <taxon>Bacillati</taxon>
        <taxon>Bacillota</taxon>
        <taxon>Erysipelotrichia</taxon>
        <taxon>Erysipelotrichales</taxon>
        <taxon>Erysipelotrichaceae</taxon>
        <taxon>Erysipelothrix</taxon>
    </lineage>
</organism>
<accession>A0A7G9RZ61</accession>
<dbReference type="GO" id="GO:0017057">
    <property type="term" value="F:6-phosphogluconolactonase activity"/>
    <property type="evidence" value="ECO:0007669"/>
    <property type="project" value="TreeGrafter"/>
</dbReference>
<proteinExistence type="inferred from homology"/>
<dbReference type="InterPro" id="IPR011048">
    <property type="entry name" value="Haem_d1_sf"/>
</dbReference>
<dbReference type="PANTHER" id="PTHR30344">
    <property type="entry name" value="6-PHOSPHOGLUCONOLACTONASE-RELATED"/>
    <property type="match status" value="1"/>
</dbReference>
<dbReference type="AlphaFoldDB" id="A0A7G9RZ61"/>
<dbReference type="GO" id="GO:0005829">
    <property type="term" value="C:cytosol"/>
    <property type="evidence" value="ECO:0007669"/>
    <property type="project" value="TreeGrafter"/>
</dbReference>
<gene>
    <name evidence="2" type="ORF">H9L01_00470</name>
</gene>